<name>A0A5E4Y698_9BURK</name>
<accession>A0A5E4Y698</accession>
<sequence length="204" mass="22877">MYSTPSSPRRTPRLMLFLMPRLPNCTVRIGRSAPSSSTSQSGRTETPRPAATSCNIRSVVSAVLWRLGRHWAGVKNCVKMSRRSMLTGTVISSSSTRSWGGEGPCRYPFGMADISKQHFTVWRAIRTIPLRAHACQKHIAVSRTQPTESQMIVDQIRSALDTYLAIRREIHANPELGFDEHRTVKPCALQRREPYDAGSGQWPD</sequence>
<dbReference type="SUPFAM" id="SSF53187">
    <property type="entry name" value="Zn-dependent exopeptidases"/>
    <property type="match status" value="1"/>
</dbReference>
<evidence type="ECO:0000313" key="2">
    <source>
        <dbReference type="EMBL" id="VVE43908.1"/>
    </source>
</evidence>
<protein>
    <recommendedName>
        <fullName evidence="4">Amidohydrolase</fullName>
    </recommendedName>
</protein>
<feature type="region of interest" description="Disordered" evidence="1">
    <location>
        <begin position="27"/>
        <end position="51"/>
    </location>
</feature>
<reference evidence="2 3" key="1">
    <citation type="submission" date="2019-08" db="EMBL/GenBank/DDBJ databases">
        <authorList>
            <person name="Peeters C."/>
        </authorList>
    </citation>
    <scope>NUCLEOTIDE SEQUENCE [LARGE SCALE GENOMIC DNA]</scope>
    <source>
        <strain evidence="2 3">LMG 30175</strain>
    </source>
</reference>
<gene>
    <name evidence="2" type="ORF">PTE30175_04202</name>
</gene>
<dbReference type="Gene3D" id="3.40.630.10">
    <property type="entry name" value="Zn peptidases"/>
    <property type="match status" value="1"/>
</dbReference>
<feature type="compositionally biased region" description="Polar residues" evidence="1">
    <location>
        <begin position="33"/>
        <end position="44"/>
    </location>
</feature>
<keyword evidence="3" id="KW-1185">Reference proteome</keyword>
<dbReference type="EMBL" id="CABPRZ010000021">
    <property type="protein sequence ID" value="VVE43908.1"/>
    <property type="molecule type" value="Genomic_DNA"/>
</dbReference>
<evidence type="ECO:0000256" key="1">
    <source>
        <dbReference type="SAM" id="MobiDB-lite"/>
    </source>
</evidence>
<evidence type="ECO:0008006" key="4">
    <source>
        <dbReference type="Google" id="ProtNLM"/>
    </source>
</evidence>
<evidence type="ECO:0000313" key="3">
    <source>
        <dbReference type="Proteomes" id="UP000414233"/>
    </source>
</evidence>
<dbReference type="AlphaFoldDB" id="A0A5E4Y698"/>
<proteinExistence type="predicted"/>
<dbReference type="Proteomes" id="UP000414233">
    <property type="component" value="Unassembled WGS sequence"/>
</dbReference>
<organism evidence="2 3">
    <name type="scientific">Pandoraea terrae</name>
    <dbReference type="NCBI Taxonomy" id="1537710"/>
    <lineage>
        <taxon>Bacteria</taxon>
        <taxon>Pseudomonadati</taxon>
        <taxon>Pseudomonadota</taxon>
        <taxon>Betaproteobacteria</taxon>
        <taxon>Burkholderiales</taxon>
        <taxon>Burkholderiaceae</taxon>
        <taxon>Pandoraea</taxon>
    </lineage>
</organism>